<dbReference type="KEGG" id="clx:CLAN_0212"/>
<reference evidence="2" key="1">
    <citation type="journal article" date="2017" name="Genome Biol. Evol.">
        <title>Comparative Genomic Analysis Identifies a Campylobacter Clade Deficient in Selenium Metabolism.</title>
        <authorList>
            <person name="Miller W.G."/>
            <person name="Yee E."/>
            <person name="Lopes B.S."/>
            <person name="Chapman M.H."/>
            <person name="Huynh S."/>
            <person name="Bono J.L."/>
            <person name="Parker C.T."/>
            <person name="Strachan N.J.C."/>
            <person name="Forbes K.J."/>
        </authorList>
    </citation>
    <scope>NUCLEOTIDE SEQUENCE [LARGE SCALE GENOMIC DNA]</scope>
    <source>
        <strain evidence="2">NCTC 13004</strain>
    </source>
</reference>
<sequence>MTDKLKTIYKWPKNYKSEFSKKCQKMEYSNTLIISFSVNDNFDLYKYIVDFDTLYLACDPKIFYFGNVEEVSLNLEKIIIENNYTNIILVGTSKGGFASCLYGILLAKRLKDISFNVLSFSGGGGLYPVNKHFLENFKNPFEYKRLLNIANEDSKILSDLQKYGNLESLLLDKMDNIQIYAVAGKNEIADAYEVQRIAKYQNVKSFFIDISSHFSSMPFMLNNKDVENIKRLKNLLMLSVFDYFNLKNDEIELNKIANEISSVVKNGNLRSLNEIFELLAQEKEISFTKDNK</sequence>
<gene>
    <name evidence="1" type="ORF">CLAN_0212</name>
</gene>
<accession>A0A1X9SL75</accession>
<name>A0A1X9SL75_9BACT</name>
<evidence type="ECO:0000313" key="1">
    <source>
        <dbReference type="EMBL" id="ARQ96983.1"/>
    </source>
</evidence>
<evidence type="ECO:0000313" key="2">
    <source>
        <dbReference type="Proteomes" id="UP000202031"/>
    </source>
</evidence>
<dbReference type="AlphaFoldDB" id="A0A1X9SL75"/>
<proteinExistence type="predicted"/>
<dbReference type="EMBL" id="CP015578">
    <property type="protein sequence ID" value="ARQ96983.1"/>
    <property type="molecule type" value="Genomic_DNA"/>
</dbReference>
<dbReference type="GeneID" id="46920683"/>
<protein>
    <submittedName>
        <fullName evidence="1">Uncharacterized protein</fullName>
    </submittedName>
</protein>
<organism evidence="1 2">
    <name type="scientific">Campylobacter lanienae NCTC 13004</name>
    <dbReference type="NCBI Taxonomy" id="1031753"/>
    <lineage>
        <taxon>Bacteria</taxon>
        <taxon>Pseudomonadati</taxon>
        <taxon>Campylobacterota</taxon>
        <taxon>Epsilonproteobacteria</taxon>
        <taxon>Campylobacterales</taxon>
        <taxon>Campylobacteraceae</taxon>
        <taxon>Campylobacter</taxon>
    </lineage>
</organism>
<dbReference type="RefSeq" id="WP_100590373.1">
    <property type="nucleotide sequence ID" value="NZ_CP015578.1"/>
</dbReference>
<dbReference type="Proteomes" id="UP000202031">
    <property type="component" value="Chromosome"/>
</dbReference>
<reference evidence="2" key="2">
    <citation type="journal article" date="2017" name="Genome Biol. Evol.">
        <title>Comparative genomic analysis identifies a Campylobacter clade deficient in selenium metabolism.</title>
        <authorList>
            <person name="Miller W.G."/>
            <person name="Yee E."/>
            <person name="Lopes B.S."/>
            <person name="Chapman M.H."/>
            <person name="Huynh S."/>
            <person name="Bono J.L."/>
            <person name="Parker C.T."/>
            <person name="Strachan N.J.C."/>
            <person name="Forbes K.J."/>
        </authorList>
    </citation>
    <scope>NUCLEOTIDE SEQUENCE [LARGE SCALE GENOMIC DNA]</scope>
    <source>
        <strain evidence="2">NCTC 13004</strain>
    </source>
</reference>